<keyword evidence="4" id="KW-0675">Receptor</keyword>
<comment type="caution">
    <text evidence="4">The sequence shown here is derived from an EMBL/GenBank/DDBJ whole genome shotgun (WGS) entry which is preliminary data.</text>
</comment>
<dbReference type="PRINTS" id="PR00109">
    <property type="entry name" value="TYRKINASE"/>
</dbReference>
<protein>
    <submittedName>
        <fullName evidence="4">Tyrosine kinase receptor Cad96Ca</fullName>
    </submittedName>
</protein>
<dbReference type="OrthoDB" id="1668230at2759"/>
<keyword evidence="1" id="KW-0472">Membrane</keyword>
<dbReference type="SUPFAM" id="SSF56112">
    <property type="entry name" value="Protein kinase-like (PK-like)"/>
    <property type="match status" value="1"/>
</dbReference>
<dbReference type="AlphaFoldDB" id="A0A9Q0YQ04"/>
<evidence type="ECO:0000256" key="1">
    <source>
        <dbReference type="SAM" id="Phobius"/>
    </source>
</evidence>
<keyword evidence="1" id="KW-0812">Transmembrane</keyword>
<dbReference type="PANTHER" id="PTHR24416">
    <property type="entry name" value="TYROSINE-PROTEIN KINASE RECEPTOR"/>
    <property type="match status" value="1"/>
</dbReference>
<dbReference type="PROSITE" id="PS50835">
    <property type="entry name" value="IG_LIKE"/>
    <property type="match status" value="1"/>
</dbReference>
<keyword evidence="1" id="KW-1133">Transmembrane helix</keyword>
<evidence type="ECO:0000259" key="2">
    <source>
        <dbReference type="PROSITE" id="PS50011"/>
    </source>
</evidence>
<evidence type="ECO:0000313" key="5">
    <source>
        <dbReference type="Proteomes" id="UP001152320"/>
    </source>
</evidence>
<dbReference type="InterPro" id="IPR000719">
    <property type="entry name" value="Prot_kinase_dom"/>
</dbReference>
<dbReference type="GO" id="GO:0043235">
    <property type="term" value="C:receptor complex"/>
    <property type="evidence" value="ECO:0007669"/>
    <property type="project" value="TreeGrafter"/>
</dbReference>
<dbReference type="InterPro" id="IPR001245">
    <property type="entry name" value="Ser-Thr/Tyr_kinase_cat_dom"/>
</dbReference>
<reference evidence="4" key="1">
    <citation type="submission" date="2021-10" db="EMBL/GenBank/DDBJ databases">
        <title>Tropical sea cucumber genome reveals ecological adaptation and Cuvierian tubules defense mechanism.</title>
        <authorList>
            <person name="Chen T."/>
        </authorList>
    </citation>
    <scope>NUCLEOTIDE SEQUENCE</scope>
    <source>
        <strain evidence="4">Nanhai2018</strain>
        <tissue evidence="4">Muscle</tissue>
    </source>
</reference>
<dbReference type="Pfam" id="PF07714">
    <property type="entry name" value="PK_Tyr_Ser-Thr"/>
    <property type="match status" value="1"/>
</dbReference>
<dbReference type="GO" id="GO:0004714">
    <property type="term" value="F:transmembrane receptor protein tyrosine kinase activity"/>
    <property type="evidence" value="ECO:0007669"/>
    <property type="project" value="TreeGrafter"/>
</dbReference>
<accession>A0A9Q0YQ04</accession>
<dbReference type="PROSITE" id="PS50011">
    <property type="entry name" value="PROTEIN_KINASE_DOM"/>
    <property type="match status" value="1"/>
</dbReference>
<dbReference type="GO" id="GO:0007169">
    <property type="term" value="P:cell surface receptor protein tyrosine kinase signaling pathway"/>
    <property type="evidence" value="ECO:0007669"/>
    <property type="project" value="TreeGrafter"/>
</dbReference>
<evidence type="ECO:0000259" key="3">
    <source>
        <dbReference type="PROSITE" id="PS50835"/>
    </source>
</evidence>
<name>A0A9Q0YQ04_HOLLE</name>
<dbReference type="InterPro" id="IPR007110">
    <property type="entry name" value="Ig-like_dom"/>
</dbReference>
<dbReference type="PANTHER" id="PTHR24416:SF611">
    <property type="entry name" value="TYROSINE-PROTEIN KINASE TRANSMEMBRANE RECEPTOR ROR"/>
    <property type="match status" value="1"/>
</dbReference>
<feature type="transmembrane region" description="Helical" evidence="1">
    <location>
        <begin position="211"/>
        <end position="233"/>
    </location>
</feature>
<dbReference type="InterPro" id="IPR011009">
    <property type="entry name" value="Kinase-like_dom_sf"/>
</dbReference>
<evidence type="ECO:0000313" key="4">
    <source>
        <dbReference type="EMBL" id="KAJ8024207.1"/>
    </source>
</evidence>
<dbReference type="EMBL" id="JAIZAY010000019">
    <property type="protein sequence ID" value="KAJ8024207.1"/>
    <property type="molecule type" value="Genomic_DNA"/>
</dbReference>
<dbReference type="Gene3D" id="1.10.510.10">
    <property type="entry name" value="Transferase(Phosphotransferase) domain 1"/>
    <property type="match status" value="1"/>
</dbReference>
<keyword evidence="4" id="KW-0808">Transferase</keyword>
<keyword evidence="5" id="KW-1185">Reference proteome</keyword>
<proteinExistence type="predicted"/>
<gene>
    <name evidence="4" type="ORF">HOLleu_36868</name>
</gene>
<sequence length="612" mass="69370">MHNDLVECVSYLDGPNKTRVANVTFHVNGSEKSFAKPPDLELPQIPGGSEMPYYSELPEQENGKLRKKEIHWHKFVKQALEVPEATNLTIVEGIGVYEELHEPSITYNGQSYETISINANDSVTLICSGGDSTPKLNLTWRINRRSPHGSNFKVTPSLGLSSLIFQPEHNDLVECVSYLDGPNKTRVANVTFHVREKHTEEHIEPSVQFNYFLNVIVPLVVATVTIFLVICVYSATKRLKGSQSADFSASLQLALRDRPVNGVSNVSRDLPSIRHSMVIPTDEESVEINCGEDKSSTVTNVELGVHLPGEGTFQYWTANASFNNENSKKVIAKCVSDSVQMKEHMNFRTLAENLKSIKTHRNIIEILGVSITSVPYYIYMEYLEYGTLRDFLMRNYQQSRDSQSNVAQTLDEKAIHLTGFALDVADGLIYLTDRDYHHPALCARKILLTKSGICKLYDFWPKSLSTERINQILQKSHPPVAWLSPETIFMRQYSEKSDVWNFGVVLWEIYSLGEIPYSGLTCEEIEQEIRKMHYLDQPLTCPGGIFSMMLASWDTTVDDRPDLSEWKQKLVCLLQSARQDIDDKNGTDGTGEQSYFTLESDICDYEDDYIEQ</sequence>
<dbReference type="GO" id="GO:0005886">
    <property type="term" value="C:plasma membrane"/>
    <property type="evidence" value="ECO:0007669"/>
    <property type="project" value="TreeGrafter"/>
</dbReference>
<keyword evidence="4" id="KW-0418">Kinase</keyword>
<organism evidence="4 5">
    <name type="scientific">Holothuria leucospilota</name>
    <name type="common">Black long sea cucumber</name>
    <name type="synonym">Mertensiothuria leucospilota</name>
    <dbReference type="NCBI Taxonomy" id="206669"/>
    <lineage>
        <taxon>Eukaryota</taxon>
        <taxon>Metazoa</taxon>
        <taxon>Echinodermata</taxon>
        <taxon>Eleutherozoa</taxon>
        <taxon>Echinozoa</taxon>
        <taxon>Holothuroidea</taxon>
        <taxon>Aspidochirotacea</taxon>
        <taxon>Aspidochirotida</taxon>
        <taxon>Holothuriidae</taxon>
        <taxon>Holothuria</taxon>
    </lineage>
</organism>
<feature type="domain" description="Protein kinase" evidence="2">
    <location>
        <begin position="302"/>
        <end position="571"/>
    </location>
</feature>
<dbReference type="Proteomes" id="UP001152320">
    <property type="component" value="Chromosome 19"/>
</dbReference>
<dbReference type="InterPro" id="IPR050122">
    <property type="entry name" value="RTK"/>
</dbReference>
<dbReference type="GO" id="GO:0005524">
    <property type="term" value="F:ATP binding"/>
    <property type="evidence" value="ECO:0007669"/>
    <property type="project" value="InterPro"/>
</dbReference>
<feature type="domain" description="Ig-like" evidence="3">
    <location>
        <begin position="103"/>
        <end position="191"/>
    </location>
</feature>